<reference evidence="1" key="2">
    <citation type="journal article" date="2014" name="ISME J.">
        <title>Microbial stratification in low pH oxic and suboxic macroscopic growths along an acid mine drainage.</title>
        <authorList>
            <person name="Mendez-Garcia C."/>
            <person name="Mesa V."/>
            <person name="Sprenger R.R."/>
            <person name="Richter M."/>
            <person name="Diez M.S."/>
            <person name="Solano J."/>
            <person name="Bargiela R."/>
            <person name="Golyshina O.V."/>
            <person name="Manteca A."/>
            <person name="Ramos J.L."/>
            <person name="Gallego J.R."/>
            <person name="Llorente I."/>
            <person name="Martins Dos Santos V.A."/>
            <person name="Jensen O.N."/>
            <person name="Pelaez A.I."/>
            <person name="Sanchez J."/>
            <person name="Ferrer M."/>
        </authorList>
    </citation>
    <scope>NUCLEOTIDE SEQUENCE</scope>
</reference>
<organism evidence="1">
    <name type="scientific">mine drainage metagenome</name>
    <dbReference type="NCBI Taxonomy" id="410659"/>
    <lineage>
        <taxon>unclassified sequences</taxon>
        <taxon>metagenomes</taxon>
        <taxon>ecological metagenomes</taxon>
    </lineage>
</organism>
<sequence length="179" mass="19973">MTKTPFVEDPRGTVIAMAPEEYAGMSYLVSFPYTRVYINTIREGTFVAVRNFASNTKHRTFSVLELVSVLPRHYALGNSPEEAERAFPGFFDEAAKSARLDWEQEEPTELTTRIRSEAIPTRIQLNFAGDATVPEIESDQSLPMVGEEAHLLTDELTNEIVNRGLMDGSVATIAPCRMV</sequence>
<proteinExistence type="predicted"/>
<accession>T1DE07</accession>
<protein>
    <submittedName>
        <fullName evidence="1">ATPase-like protein</fullName>
    </submittedName>
</protein>
<gene>
    <name evidence="1" type="ORF">B1B_00127</name>
</gene>
<comment type="caution">
    <text evidence="1">The sequence shown here is derived from an EMBL/GenBank/DDBJ whole genome shotgun (WGS) entry which is preliminary data.</text>
</comment>
<feature type="non-terminal residue" evidence="1">
    <location>
        <position position="179"/>
    </location>
</feature>
<dbReference type="AlphaFoldDB" id="T1DE07"/>
<reference evidence="1" key="1">
    <citation type="submission" date="2013-08" db="EMBL/GenBank/DDBJ databases">
        <authorList>
            <person name="Mendez C."/>
            <person name="Richter M."/>
            <person name="Ferrer M."/>
            <person name="Sanchez J."/>
        </authorList>
    </citation>
    <scope>NUCLEOTIDE SEQUENCE</scope>
</reference>
<evidence type="ECO:0000313" key="1">
    <source>
        <dbReference type="EMBL" id="EQD79599.1"/>
    </source>
</evidence>
<name>T1DE07_9ZZZZ</name>
<dbReference type="EMBL" id="AUZY01000094">
    <property type="protein sequence ID" value="EQD79599.1"/>
    <property type="molecule type" value="Genomic_DNA"/>
</dbReference>